<feature type="region of interest" description="Disordered" evidence="1">
    <location>
        <begin position="24"/>
        <end position="79"/>
    </location>
</feature>
<feature type="region of interest" description="Disordered" evidence="1">
    <location>
        <begin position="116"/>
        <end position="243"/>
    </location>
</feature>
<dbReference type="EMBL" id="BLXT01001930">
    <property type="protein sequence ID" value="GFN89373.1"/>
    <property type="molecule type" value="Genomic_DNA"/>
</dbReference>
<feature type="compositionally biased region" description="Low complexity" evidence="1">
    <location>
        <begin position="37"/>
        <end position="46"/>
    </location>
</feature>
<evidence type="ECO:0000256" key="1">
    <source>
        <dbReference type="SAM" id="MobiDB-lite"/>
    </source>
</evidence>
<sequence length="337" mass="36377">MARPPGADLENAMSIMKLLRTSPQARDCSYPRSGGFSQHQQPQHPESQQHHHHLHHHPHHHHQSSRHQHHPRQHEHRDAQLPPHLSQQHPLIHPLALTKNPSVGFGYGRTPTVPNASCMEATGNSGSSSTRSKLGRHASGSDAVAMSELRASGGADDCCGRPGGPGGNSSTSYRRGSSTFGSSNRTSPEMGHRRARSLFSKSNTPSPSDDVFILSQQGDLRLSGRPSGQGAGGRTRTRDSRVPADLRADSLATVPPTLQDAGKRISKERSLKSLGRVPLAPIPRADPLHGDLFLNLPAEFEFTSGAWLDHLVCPTEKAHGFRLALPAHSGEPDCSTV</sequence>
<feature type="compositionally biased region" description="Polar residues" evidence="1">
    <location>
        <begin position="122"/>
        <end position="132"/>
    </location>
</feature>
<dbReference type="Proteomes" id="UP000735302">
    <property type="component" value="Unassembled WGS sequence"/>
</dbReference>
<name>A0AAV3Z4S6_9GAST</name>
<keyword evidence="3" id="KW-1185">Reference proteome</keyword>
<evidence type="ECO:0000313" key="2">
    <source>
        <dbReference type="EMBL" id="GFN89373.1"/>
    </source>
</evidence>
<gene>
    <name evidence="2" type="ORF">PoB_001587900</name>
</gene>
<accession>A0AAV3Z4S6</accession>
<feature type="compositionally biased region" description="Basic residues" evidence="1">
    <location>
        <begin position="50"/>
        <end position="74"/>
    </location>
</feature>
<organism evidence="2 3">
    <name type="scientific">Plakobranchus ocellatus</name>
    <dbReference type="NCBI Taxonomy" id="259542"/>
    <lineage>
        <taxon>Eukaryota</taxon>
        <taxon>Metazoa</taxon>
        <taxon>Spiralia</taxon>
        <taxon>Lophotrochozoa</taxon>
        <taxon>Mollusca</taxon>
        <taxon>Gastropoda</taxon>
        <taxon>Heterobranchia</taxon>
        <taxon>Euthyneura</taxon>
        <taxon>Panpulmonata</taxon>
        <taxon>Sacoglossa</taxon>
        <taxon>Placobranchoidea</taxon>
        <taxon>Plakobranchidae</taxon>
        <taxon>Plakobranchus</taxon>
    </lineage>
</organism>
<reference evidence="2 3" key="1">
    <citation type="journal article" date="2021" name="Elife">
        <title>Chloroplast acquisition without the gene transfer in kleptoplastic sea slugs, Plakobranchus ocellatus.</title>
        <authorList>
            <person name="Maeda T."/>
            <person name="Takahashi S."/>
            <person name="Yoshida T."/>
            <person name="Shimamura S."/>
            <person name="Takaki Y."/>
            <person name="Nagai Y."/>
            <person name="Toyoda A."/>
            <person name="Suzuki Y."/>
            <person name="Arimoto A."/>
            <person name="Ishii H."/>
            <person name="Satoh N."/>
            <person name="Nishiyama T."/>
            <person name="Hasebe M."/>
            <person name="Maruyama T."/>
            <person name="Minagawa J."/>
            <person name="Obokata J."/>
            <person name="Shigenobu S."/>
        </authorList>
    </citation>
    <scope>NUCLEOTIDE SEQUENCE [LARGE SCALE GENOMIC DNA]</scope>
</reference>
<protein>
    <submittedName>
        <fullName evidence="2">Uncharacterized protein</fullName>
    </submittedName>
</protein>
<proteinExistence type="predicted"/>
<comment type="caution">
    <text evidence="2">The sequence shown here is derived from an EMBL/GenBank/DDBJ whole genome shotgun (WGS) entry which is preliminary data.</text>
</comment>
<feature type="compositionally biased region" description="Polar residues" evidence="1">
    <location>
        <begin position="168"/>
        <end position="187"/>
    </location>
</feature>
<evidence type="ECO:0000313" key="3">
    <source>
        <dbReference type="Proteomes" id="UP000735302"/>
    </source>
</evidence>
<dbReference type="AlphaFoldDB" id="A0AAV3Z4S6"/>